<keyword evidence="6" id="KW-0285">Flavoprotein</keyword>
<dbReference type="Proteomes" id="UP000070121">
    <property type="component" value="Unassembled WGS sequence"/>
</dbReference>
<evidence type="ECO:0000256" key="6">
    <source>
        <dbReference type="RuleBase" id="RU362067"/>
    </source>
</evidence>
<evidence type="ECO:0000256" key="5">
    <source>
        <dbReference type="PIRSR" id="PIRSR601613-1"/>
    </source>
</evidence>
<gene>
    <name evidence="9" type="ORF">CSAL01_11681</name>
</gene>
<evidence type="ECO:0000313" key="10">
    <source>
        <dbReference type="Proteomes" id="UP000070121"/>
    </source>
</evidence>
<dbReference type="GO" id="GO:0097621">
    <property type="term" value="F:monoamine oxidase activity"/>
    <property type="evidence" value="ECO:0007669"/>
    <property type="project" value="UniProtKB-EC"/>
</dbReference>
<evidence type="ECO:0000313" key="9">
    <source>
        <dbReference type="EMBL" id="KXH55793.1"/>
    </source>
</evidence>
<feature type="binding site" evidence="5">
    <location>
        <begin position="75"/>
        <end position="76"/>
    </location>
    <ligand>
        <name>FAD</name>
        <dbReference type="ChEBI" id="CHEBI:57692"/>
    </ligand>
</feature>
<keyword evidence="3 6" id="KW-0560">Oxidoreductase</keyword>
<feature type="domain" description="Amine oxidase" evidence="8">
    <location>
        <begin position="56"/>
        <end position="481"/>
    </location>
</feature>
<dbReference type="SUPFAM" id="SSF51905">
    <property type="entry name" value="FAD/NAD(P)-binding domain"/>
    <property type="match status" value="1"/>
</dbReference>
<accession>A0A135U620</accession>
<reference evidence="9 10" key="1">
    <citation type="submission" date="2014-02" db="EMBL/GenBank/DDBJ databases">
        <title>The genome sequence of Colletotrichum salicis CBS 607.94.</title>
        <authorList>
            <person name="Baroncelli R."/>
            <person name="Thon M.R."/>
        </authorList>
    </citation>
    <scope>NUCLEOTIDE SEQUENCE [LARGE SCALE GENOMIC DNA]</scope>
    <source>
        <strain evidence="9 10">CBS 607.94</strain>
    </source>
</reference>
<evidence type="ECO:0000256" key="1">
    <source>
        <dbReference type="ARBA" id="ARBA00001974"/>
    </source>
</evidence>
<dbReference type="AlphaFoldDB" id="A0A135U620"/>
<protein>
    <recommendedName>
        <fullName evidence="6">Amine oxidase</fullName>
        <ecNumber evidence="6">1.4.3.-</ecNumber>
    </recommendedName>
</protein>
<comment type="caution">
    <text evidence="9">The sequence shown here is derived from an EMBL/GenBank/DDBJ whole genome shotgun (WGS) entry which is preliminary data.</text>
</comment>
<dbReference type="Gene3D" id="3.50.50.60">
    <property type="entry name" value="FAD/NAD(P)-binding domain"/>
    <property type="match status" value="1"/>
</dbReference>
<comment type="cofactor">
    <cofactor evidence="1 6">
        <name>FAD</name>
        <dbReference type="ChEBI" id="CHEBI:57692"/>
    </cofactor>
</comment>
<organism evidence="9 10">
    <name type="scientific">Colletotrichum salicis</name>
    <dbReference type="NCBI Taxonomy" id="1209931"/>
    <lineage>
        <taxon>Eukaryota</taxon>
        <taxon>Fungi</taxon>
        <taxon>Dikarya</taxon>
        <taxon>Ascomycota</taxon>
        <taxon>Pezizomycotina</taxon>
        <taxon>Sordariomycetes</taxon>
        <taxon>Hypocreomycetidae</taxon>
        <taxon>Glomerellales</taxon>
        <taxon>Glomerellaceae</taxon>
        <taxon>Colletotrichum</taxon>
        <taxon>Colletotrichum acutatum species complex</taxon>
    </lineage>
</organism>
<comment type="similarity">
    <text evidence="2 6">Belongs to the flavin monoamine oxidase family.</text>
</comment>
<dbReference type="Pfam" id="PF01593">
    <property type="entry name" value="Amino_oxidase"/>
    <property type="match status" value="1"/>
</dbReference>
<dbReference type="PANTHER" id="PTHR43563:SF1">
    <property type="entry name" value="AMINE OXIDASE [FLAVIN-CONTAINING] B"/>
    <property type="match status" value="1"/>
</dbReference>
<dbReference type="Gene3D" id="1.10.405.10">
    <property type="entry name" value="Guanine Nucleotide Dissociation Inhibitor, domain 1"/>
    <property type="match status" value="1"/>
</dbReference>
<feature type="binding site" evidence="5">
    <location>
        <position position="57"/>
    </location>
    <ligand>
        <name>FAD</name>
        <dbReference type="ChEBI" id="CHEBI:57692"/>
    </ligand>
</feature>
<sequence>MPDTEVRITKPTQRSTEGVTWRKNKPLEKGLATEAVVPSSPTIADEYDVIVIGAGFSGLVADRDLRSTASTLLVEARDRIGGRTWVAKVDGEDVELGGRFVHWHQPHLYNETIRYGKRKYIKSLPHPTGPPDYHFTTNNHTTTIDPLTTASKLEKFYKDFVSVNDTTPEAFLHPPPPLRETRRHQMDVSPQDRPLFEAALQMFGLDRPEETGFLNVARYIASSDSGTKLLEKGGTYSLGGGGTTALARSILAEFTGGVLFRSPVVGISQDGADGRVRVTTRDGRTVLARYVVNTMPLNVLSTITFSPPLSGFEREVVERGHVGRGGKVILALEDGNVPRPFFASAATSAITSSSGCDFVASFHKAISPTDGSVIRAVGFLALSTESPDLTTEASSEKILRSYEALVPEAKVEEYSVHDWRSDPFARGTWACLPAGFGDGKYWDELRRGHGNVVMASGDWAVGWRGFIDGAVEQGVIAAQRVKGLLRGVKV</sequence>
<dbReference type="PRINTS" id="PR00757">
    <property type="entry name" value="AMINEOXDASEF"/>
</dbReference>
<dbReference type="InterPro" id="IPR002937">
    <property type="entry name" value="Amino_oxidase"/>
</dbReference>
<feature type="region of interest" description="Disordered" evidence="7">
    <location>
        <begin position="1"/>
        <end position="21"/>
    </location>
</feature>
<dbReference type="OrthoDB" id="7777654at2759"/>
<dbReference type="Gene3D" id="3.90.660.10">
    <property type="match status" value="1"/>
</dbReference>
<feature type="binding site" evidence="5">
    <location>
        <position position="264"/>
    </location>
    <ligand>
        <name>FAD</name>
        <dbReference type="ChEBI" id="CHEBI:57692"/>
    </ligand>
</feature>
<dbReference type="STRING" id="1209931.A0A135U620"/>
<dbReference type="EMBL" id="JFFI01001691">
    <property type="protein sequence ID" value="KXH55793.1"/>
    <property type="molecule type" value="Genomic_DNA"/>
</dbReference>
<proteinExistence type="inferred from homology"/>
<dbReference type="InterPro" id="IPR036188">
    <property type="entry name" value="FAD/NAD-bd_sf"/>
</dbReference>
<keyword evidence="10" id="KW-1185">Reference proteome</keyword>
<comment type="catalytic activity">
    <reaction evidence="4">
        <text>a secondary aliphatic amine + O2 + H2O = a primary amine + an aldehyde + H2O2</text>
        <dbReference type="Rhea" id="RHEA:26414"/>
        <dbReference type="ChEBI" id="CHEBI:15377"/>
        <dbReference type="ChEBI" id="CHEBI:15379"/>
        <dbReference type="ChEBI" id="CHEBI:16240"/>
        <dbReference type="ChEBI" id="CHEBI:17478"/>
        <dbReference type="ChEBI" id="CHEBI:58855"/>
        <dbReference type="ChEBI" id="CHEBI:65296"/>
        <dbReference type="EC" id="1.4.3.4"/>
    </reaction>
</comment>
<keyword evidence="6" id="KW-0274">FAD</keyword>
<dbReference type="EC" id="1.4.3.-" evidence="6"/>
<dbReference type="InterPro" id="IPR001613">
    <property type="entry name" value="Flavin_amine_oxidase"/>
</dbReference>
<feature type="binding site" evidence="5">
    <location>
        <position position="379"/>
    </location>
    <ligand>
        <name>substrate</name>
    </ligand>
</feature>
<dbReference type="InterPro" id="IPR050703">
    <property type="entry name" value="Flavin_MAO"/>
</dbReference>
<dbReference type="PANTHER" id="PTHR43563">
    <property type="entry name" value="AMINE OXIDASE"/>
    <property type="match status" value="1"/>
</dbReference>
<evidence type="ECO:0000256" key="4">
    <source>
        <dbReference type="ARBA" id="ARBA00048448"/>
    </source>
</evidence>
<evidence type="ECO:0000256" key="2">
    <source>
        <dbReference type="ARBA" id="ARBA00005995"/>
    </source>
</evidence>
<evidence type="ECO:0000256" key="3">
    <source>
        <dbReference type="ARBA" id="ARBA00023002"/>
    </source>
</evidence>
<evidence type="ECO:0000256" key="7">
    <source>
        <dbReference type="SAM" id="MobiDB-lite"/>
    </source>
</evidence>
<name>A0A135U620_9PEZI</name>
<evidence type="ECO:0000259" key="8">
    <source>
        <dbReference type="Pfam" id="PF01593"/>
    </source>
</evidence>